<feature type="region of interest" description="Disordered" evidence="1">
    <location>
        <begin position="76"/>
        <end position="100"/>
    </location>
</feature>
<dbReference type="AlphaFoldDB" id="A0A4U0UU92"/>
<dbReference type="EMBL" id="NAJP01000038">
    <property type="protein sequence ID" value="TKA39577.1"/>
    <property type="molecule type" value="Genomic_DNA"/>
</dbReference>
<name>A0A4U0UU92_9PEZI</name>
<feature type="compositionally biased region" description="Basic and acidic residues" evidence="1">
    <location>
        <begin position="14"/>
        <end position="26"/>
    </location>
</feature>
<accession>A0A4U0UU92</accession>
<sequence length="131" mass="14125">MLVCVVLVPLSLQRKPEEGKHSRSEDTSALAALVAPDPEELVAAAPPVDEAAADEAPVDEAPAAAPPVLEAVEDAVPEPDADDDEAVDPEEAFWEPQTRERQPVWPVRSLGWAATQSIFHWAQTKEGIVWS</sequence>
<protein>
    <submittedName>
        <fullName evidence="2">Uncharacterized protein</fullName>
    </submittedName>
</protein>
<evidence type="ECO:0000313" key="2">
    <source>
        <dbReference type="EMBL" id="TKA39577.1"/>
    </source>
</evidence>
<organism evidence="2 3">
    <name type="scientific">Friedmanniomyces endolithicus</name>
    <dbReference type="NCBI Taxonomy" id="329885"/>
    <lineage>
        <taxon>Eukaryota</taxon>
        <taxon>Fungi</taxon>
        <taxon>Dikarya</taxon>
        <taxon>Ascomycota</taxon>
        <taxon>Pezizomycotina</taxon>
        <taxon>Dothideomycetes</taxon>
        <taxon>Dothideomycetidae</taxon>
        <taxon>Mycosphaerellales</taxon>
        <taxon>Teratosphaeriaceae</taxon>
        <taxon>Friedmanniomyces</taxon>
    </lineage>
</organism>
<evidence type="ECO:0000256" key="1">
    <source>
        <dbReference type="SAM" id="MobiDB-lite"/>
    </source>
</evidence>
<comment type="caution">
    <text evidence="2">The sequence shown here is derived from an EMBL/GenBank/DDBJ whole genome shotgun (WGS) entry which is preliminary data.</text>
</comment>
<reference evidence="2 3" key="1">
    <citation type="submission" date="2017-03" db="EMBL/GenBank/DDBJ databases">
        <title>Genomes of endolithic fungi from Antarctica.</title>
        <authorList>
            <person name="Coleine C."/>
            <person name="Masonjones S."/>
            <person name="Stajich J.E."/>
        </authorList>
    </citation>
    <scope>NUCLEOTIDE SEQUENCE [LARGE SCALE GENOMIC DNA]</scope>
    <source>
        <strain evidence="2 3">CCFEE 5311</strain>
    </source>
</reference>
<gene>
    <name evidence="2" type="ORF">B0A54_10133</name>
</gene>
<evidence type="ECO:0000313" key="3">
    <source>
        <dbReference type="Proteomes" id="UP000310066"/>
    </source>
</evidence>
<feature type="region of interest" description="Disordered" evidence="1">
    <location>
        <begin position="14"/>
        <end position="41"/>
    </location>
</feature>
<feature type="compositionally biased region" description="Acidic residues" evidence="1">
    <location>
        <begin position="76"/>
        <end position="93"/>
    </location>
</feature>
<dbReference type="Proteomes" id="UP000310066">
    <property type="component" value="Unassembled WGS sequence"/>
</dbReference>
<proteinExistence type="predicted"/>